<name>A0A0L0CD66_LUCCU</name>
<gene>
    <name evidence="1" type="ORF">FF38_06592</name>
</gene>
<dbReference type="AlphaFoldDB" id="A0A0L0CD66"/>
<dbReference type="OrthoDB" id="7998494at2759"/>
<keyword evidence="2" id="KW-1185">Reference proteome</keyword>
<organism evidence="1 2">
    <name type="scientific">Lucilia cuprina</name>
    <name type="common">Green bottle fly</name>
    <name type="synonym">Australian sheep blowfly</name>
    <dbReference type="NCBI Taxonomy" id="7375"/>
    <lineage>
        <taxon>Eukaryota</taxon>
        <taxon>Metazoa</taxon>
        <taxon>Ecdysozoa</taxon>
        <taxon>Arthropoda</taxon>
        <taxon>Hexapoda</taxon>
        <taxon>Insecta</taxon>
        <taxon>Pterygota</taxon>
        <taxon>Neoptera</taxon>
        <taxon>Endopterygota</taxon>
        <taxon>Diptera</taxon>
        <taxon>Brachycera</taxon>
        <taxon>Muscomorpha</taxon>
        <taxon>Oestroidea</taxon>
        <taxon>Calliphoridae</taxon>
        <taxon>Luciliinae</taxon>
        <taxon>Lucilia</taxon>
    </lineage>
</organism>
<dbReference type="Proteomes" id="UP000037069">
    <property type="component" value="Unassembled WGS sequence"/>
</dbReference>
<dbReference type="EMBL" id="JRES01000668">
    <property type="protein sequence ID" value="KNC29399.1"/>
    <property type="molecule type" value="Genomic_DNA"/>
</dbReference>
<dbReference type="STRING" id="7375.A0A0L0CD66"/>
<protein>
    <recommendedName>
        <fullName evidence="3">BZIP domain-containing protein</fullName>
    </recommendedName>
</protein>
<dbReference type="OMA" id="ECIRQLY"/>
<evidence type="ECO:0000313" key="1">
    <source>
        <dbReference type="EMBL" id="KNC29399.1"/>
    </source>
</evidence>
<reference evidence="1 2" key="1">
    <citation type="journal article" date="2015" name="Nat. Commun.">
        <title>Lucilia cuprina genome unlocks parasitic fly biology to underpin future interventions.</title>
        <authorList>
            <person name="Anstead C.A."/>
            <person name="Korhonen P.K."/>
            <person name="Young N.D."/>
            <person name="Hall R.S."/>
            <person name="Jex A.R."/>
            <person name="Murali S.C."/>
            <person name="Hughes D.S."/>
            <person name="Lee S.F."/>
            <person name="Perry T."/>
            <person name="Stroehlein A.J."/>
            <person name="Ansell B.R."/>
            <person name="Breugelmans B."/>
            <person name="Hofmann A."/>
            <person name="Qu J."/>
            <person name="Dugan S."/>
            <person name="Lee S.L."/>
            <person name="Chao H."/>
            <person name="Dinh H."/>
            <person name="Han Y."/>
            <person name="Doddapaneni H.V."/>
            <person name="Worley K.C."/>
            <person name="Muzny D.M."/>
            <person name="Ioannidis P."/>
            <person name="Waterhouse R.M."/>
            <person name="Zdobnov E.M."/>
            <person name="James P.J."/>
            <person name="Bagnall N.H."/>
            <person name="Kotze A.C."/>
            <person name="Gibbs R.A."/>
            <person name="Richards S."/>
            <person name="Batterham P."/>
            <person name="Gasser R.B."/>
        </authorList>
    </citation>
    <scope>NUCLEOTIDE SEQUENCE [LARGE SCALE GENOMIC DNA]</scope>
    <source>
        <strain evidence="1 2">LS</strain>
        <tissue evidence="1">Full body</tissue>
    </source>
</reference>
<evidence type="ECO:0008006" key="3">
    <source>
        <dbReference type="Google" id="ProtNLM"/>
    </source>
</evidence>
<accession>A0A0L0CD66</accession>
<proteinExistence type="predicted"/>
<sequence length="281" mass="33596">MEEMYILRKDSVNNKDPHGYVNAFSRTEANYKSPTKRSFLSECIRQIHIMNGNDMPMISMPVEYNKVVIWSKLNYLMRPSRITPYQAAVQRVKRRLFREPKLRQRKCQNPKYNDSNFTDSCHFKASRHELGIKKIPRNYLDQARRFVETGLRQNLKRKYMDDHDEESDIESNPLHFNTNEGVFQVSQQVISKVCRYHGNMARHHPQRERSAEEQFKRERNTEACRLSRRARKLEEVLLDQQYRQRLHANNKILEASIRSILYMKTLMGLMVGHTDERNVYV</sequence>
<comment type="caution">
    <text evidence="1">The sequence shown here is derived from an EMBL/GenBank/DDBJ whole genome shotgun (WGS) entry which is preliminary data.</text>
</comment>
<evidence type="ECO:0000313" key="2">
    <source>
        <dbReference type="Proteomes" id="UP000037069"/>
    </source>
</evidence>